<evidence type="ECO:0000313" key="2">
    <source>
        <dbReference type="Proteomes" id="UP000500870"/>
    </source>
</evidence>
<dbReference type="InterPro" id="IPR041895">
    <property type="entry name" value="ArdA_dom1"/>
</dbReference>
<sequence length="196" mass="21785">MRFYAACLASYNNGVLHGRWIDASSDADEMQEEVSAMLRESRFPNVMVKCPKCDGRLELCTVCGGGSREVPSAEEWAVHDYDGLPSSLGEYPGLDKIAEFVELCEEHDMTGEDMAAIVSHFGSVEYAKEELENNFVGVHESFRAYAEELADEMLSAHDIKADHPLSQYFDYEAYARDLTHSASAVELDQGVAIFHA</sequence>
<dbReference type="Proteomes" id="UP000500870">
    <property type="component" value="Chromosome 1"/>
</dbReference>
<organism evidence="1 2">
    <name type="scientific">Agrobacterium pusense</name>
    <dbReference type="NCBI Taxonomy" id="648995"/>
    <lineage>
        <taxon>Bacteria</taxon>
        <taxon>Pseudomonadati</taxon>
        <taxon>Pseudomonadota</taxon>
        <taxon>Alphaproteobacteria</taxon>
        <taxon>Hyphomicrobiales</taxon>
        <taxon>Rhizobiaceae</taxon>
        <taxon>Rhizobium/Agrobacterium group</taxon>
        <taxon>Agrobacterium</taxon>
    </lineage>
</organism>
<dbReference type="InterPro" id="IPR009899">
    <property type="entry name" value="ArdA"/>
</dbReference>
<reference evidence="1 2" key="1">
    <citation type="submission" date="2020-04" db="EMBL/GenBank/DDBJ databases">
        <title>FDA dAtabase for Regulatory Grade micrObial Sequences (FDA-ARGOS): Supporting development and validation of Infectious Disease Dx tests.</title>
        <authorList>
            <person name="Sciortino C."/>
            <person name="Tallon L."/>
            <person name="Sadzewicz L."/>
            <person name="Vavikolanu K."/>
            <person name="Mehta A."/>
            <person name="Aluvathingal J."/>
            <person name="Nadendla S."/>
            <person name="Nandy P."/>
            <person name="Geyer C."/>
            <person name="Yan Y."/>
            <person name="Sichtig H."/>
        </authorList>
    </citation>
    <scope>NUCLEOTIDE SEQUENCE [LARGE SCALE GENOMIC DNA]</scope>
    <source>
        <strain evidence="1 2">FDAARGOS_633</strain>
    </source>
</reference>
<dbReference type="Pfam" id="PF07275">
    <property type="entry name" value="ArdA"/>
    <property type="match status" value="1"/>
</dbReference>
<dbReference type="Gene3D" id="3.10.20.480">
    <property type="entry name" value="Antirestriction protein ArdA, domain 1"/>
    <property type="match status" value="1"/>
</dbReference>
<dbReference type="EMBL" id="CP050898">
    <property type="protein sequence ID" value="QIX20578.1"/>
    <property type="molecule type" value="Genomic_DNA"/>
</dbReference>
<evidence type="ECO:0000313" key="1">
    <source>
        <dbReference type="EMBL" id="QIX20578.1"/>
    </source>
</evidence>
<dbReference type="InterPro" id="IPR041893">
    <property type="entry name" value="ArdA_dom3"/>
</dbReference>
<accession>A0A6H0ZIE8</accession>
<gene>
    <name evidence="1" type="ORF">FOB41_05210</name>
</gene>
<name>A0A6H0ZIE8_9HYPH</name>
<dbReference type="AlphaFoldDB" id="A0A6H0ZIE8"/>
<protein>
    <submittedName>
        <fullName evidence="1">Antirestriction protein ArdA</fullName>
    </submittedName>
</protein>
<proteinExistence type="predicted"/>
<dbReference type="RefSeq" id="WP_136882651.1">
    <property type="nucleotide sequence ID" value="NZ_CP050898.1"/>
</dbReference>
<dbReference type="Gene3D" id="1.10.10.1190">
    <property type="entry name" value="Antirestriction protein ArdA, domain 3"/>
    <property type="match status" value="1"/>
</dbReference>